<reference evidence="2" key="1">
    <citation type="submission" date="2007-07" db="EMBL/GenBank/DDBJ databases">
        <title>PCAP assembly of the Caenorhabditis remanei genome.</title>
        <authorList>
            <consortium name="The Caenorhabditis remanei Sequencing Consortium"/>
            <person name="Wilson R.K."/>
        </authorList>
    </citation>
    <scope>NUCLEOTIDE SEQUENCE [LARGE SCALE GENOMIC DNA]</scope>
    <source>
        <strain evidence="2">PB4641</strain>
    </source>
</reference>
<dbReference type="HOGENOM" id="CLU_1327434_0_0_1"/>
<evidence type="ECO:0000313" key="3">
    <source>
        <dbReference type="Proteomes" id="UP000008281"/>
    </source>
</evidence>
<dbReference type="InParanoid" id="E3MTZ5"/>
<keyword evidence="3" id="KW-1185">Reference proteome</keyword>
<dbReference type="EMBL" id="DS268477">
    <property type="protein sequence ID" value="EFP08898.1"/>
    <property type="molecule type" value="Genomic_DNA"/>
</dbReference>
<name>E3MTZ5_CAERE</name>
<dbReference type="STRING" id="31234.E3MTZ5"/>
<dbReference type="InterPro" id="IPR010558">
    <property type="entry name" value="Ly-6-related"/>
</dbReference>
<accession>E3MTZ5</accession>
<protein>
    <submittedName>
        <fullName evidence="2">CRE-HOT-6 protein</fullName>
    </submittedName>
</protein>
<dbReference type="eggNOG" id="ENOG502STZP">
    <property type="taxonomic scope" value="Eukaryota"/>
</dbReference>
<proteinExistence type="predicted"/>
<organism evidence="3">
    <name type="scientific">Caenorhabditis remanei</name>
    <name type="common">Caenorhabditis vulgaris</name>
    <dbReference type="NCBI Taxonomy" id="31234"/>
    <lineage>
        <taxon>Eukaryota</taxon>
        <taxon>Metazoa</taxon>
        <taxon>Ecdysozoa</taxon>
        <taxon>Nematoda</taxon>
        <taxon>Chromadorea</taxon>
        <taxon>Rhabditida</taxon>
        <taxon>Rhabditina</taxon>
        <taxon>Rhabditomorpha</taxon>
        <taxon>Rhabditoidea</taxon>
        <taxon>Rhabditidae</taxon>
        <taxon>Peloderinae</taxon>
        <taxon>Caenorhabditis</taxon>
    </lineage>
</organism>
<dbReference type="Proteomes" id="UP000008281">
    <property type="component" value="Unassembled WGS sequence"/>
</dbReference>
<keyword evidence="1" id="KW-0732">Signal</keyword>
<dbReference type="FunCoup" id="E3MTZ5">
    <property type="interactions" value="8"/>
</dbReference>
<sequence>MKNQLLVISIFWLFGDCFATNCFHCVSPDKQYNATVRRQLATQTDIFFYPLGVKSHYCSESIDPEYPHIIEGEICSKYSMCITLFPNLQDSTFMVRGCFESILRHSRRTEEQLHQDGCYLLRSLPMYSNTVTMDYVVCTCHGDYCNTMGMPDVVPKPYSFGKSNILKLTMAEERNALQLATSATSTFNVSLVSSFLMILIMPFC</sequence>
<evidence type="ECO:0000256" key="1">
    <source>
        <dbReference type="SAM" id="SignalP"/>
    </source>
</evidence>
<dbReference type="AlphaFoldDB" id="E3MTZ5"/>
<gene>
    <name evidence="2" type="primary">Cre-hot-6</name>
    <name evidence="2" type="ORF">CRE_18092</name>
</gene>
<dbReference type="OrthoDB" id="5858637at2759"/>
<dbReference type="Pfam" id="PF06579">
    <property type="entry name" value="Ly-6_related"/>
    <property type="match status" value="1"/>
</dbReference>
<dbReference type="OMA" id="TDIFFYP"/>
<dbReference type="SUPFAM" id="SSF57302">
    <property type="entry name" value="Snake toxin-like"/>
    <property type="match status" value="1"/>
</dbReference>
<feature type="chain" id="PRO_5003177524" evidence="1">
    <location>
        <begin position="20"/>
        <end position="204"/>
    </location>
</feature>
<dbReference type="InterPro" id="IPR045860">
    <property type="entry name" value="Snake_toxin-like_sf"/>
</dbReference>
<evidence type="ECO:0000313" key="2">
    <source>
        <dbReference type="EMBL" id="EFP08898.1"/>
    </source>
</evidence>
<feature type="signal peptide" evidence="1">
    <location>
        <begin position="1"/>
        <end position="19"/>
    </location>
</feature>